<keyword evidence="4" id="KW-0560">Oxidoreductase</keyword>
<evidence type="ECO:0000259" key="6">
    <source>
        <dbReference type="Pfam" id="PF01494"/>
    </source>
</evidence>
<dbReference type="EMBL" id="JASNQZ010000001">
    <property type="protein sequence ID" value="KAL0960651.1"/>
    <property type="molecule type" value="Genomic_DNA"/>
</dbReference>
<evidence type="ECO:0000256" key="4">
    <source>
        <dbReference type="ARBA" id="ARBA00023002"/>
    </source>
</evidence>
<proteinExistence type="inferred from homology"/>
<evidence type="ECO:0000256" key="3">
    <source>
        <dbReference type="ARBA" id="ARBA00022827"/>
    </source>
</evidence>
<dbReference type="Gene3D" id="3.50.50.60">
    <property type="entry name" value="FAD/NAD(P)-binding domain"/>
    <property type="match status" value="1"/>
</dbReference>
<name>A0ABR3JYN2_9AGAR</name>
<comment type="catalytic activity">
    <reaction evidence="5">
        <text>melleolide F + FADH2 + chloride + O2 = 6'-chloromelleolide F + FAD + 2 H2O + H(+)</text>
        <dbReference type="Rhea" id="RHEA:67160"/>
        <dbReference type="ChEBI" id="CHEBI:15377"/>
        <dbReference type="ChEBI" id="CHEBI:15378"/>
        <dbReference type="ChEBI" id="CHEBI:15379"/>
        <dbReference type="ChEBI" id="CHEBI:17996"/>
        <dbReference type="ChEBI" id="CHEBI:57692"/>
        <dbReference type="ChEBI" id="CHEBI:58307"/>
        <dbReference type="ChEBI" id="CHEBI:167712"/>
        <dbReference type="ChEBI" id="CHEBI:167713"/>
    </reaction>
    <physiologicalReaction direction="left-to-right" evidence="5">
        <dbReference type="Rhea" id="RHEA:67161"/>
    </physiologicalReaction>
</comment>
<reference evidence="8" key="1">
    <citation type="submission" date="2024-06" db="EMBL/GenBank/DDBJ databases">
        <title>Multi-omics analyses provide insights into the biosynthesis of the anticancer antibiotic pleurotin in Hohenbuehelia grisea.</title>
        <authorList>
            <person name="Weaver J.A."/>
            <person name="Alberti F."/>
        </authorList>
    </citation>
    <scope>NUCLEOTIDE SEQUENCE [LARGE SCALE GENOMIC DNA]</scope>
    <source>
        <strain evidence="8">T-177</strain>
    </source>
</reference>
<dbReference type="InterPro" id="IPR036188">
    <property type="entry name" value="FAD/NAD-bd_sf"/>
</dbReference>
<dbReference type="PRINTS" id="PR00420">
    <property type="entry name" value="RNGMNOXGNASE"/>
</dbReference>
<gene>
    <name evidence="7" type="ORF">HGRIS_005680</name>
</gene>
<evidence type="ECO:0000256" key="1">
    <source>
        <dbReference type="ARBA" id="ARBA00005706"/>
    </source>
</evidence>
<evidence type="ECO:0000313" key="7">
    <source>
        <dbReference type="EMBL" id="KAL0960651.1"/>
    </source>
</evidence>
<keyword evidence="3" id="KW-0274">FAD</keyword>
<organism evidence="7 8">
    <name type="scientific">Hohenbuehelia grisea</name>
    <dbReference type="NCBI Taxonomy" id="104357"/>
    <lineage>
        <taxon>Eukaryota</taxon>
        <taxon>Fungi</taxon>
        <taxon>Dikarya</taxon>
        <taxon>Basidiomycota</taxon>
        <taxon>Agaricomycotina</taxon>
        <taxon>Agaricomycetes</taxon>
        <taxon>Agaricomycetidae</taxon>
        <taxon>Agaricales</taxon>
        <taxon>Pleurotineae</taxon>
        <taxon>Pleurotaceae</taxon>
        <taxon>Hohenbuehelia</taxon>
    </lineage>
</organism>
<dbReference type="PANTHER" id="PTHR43747">
    <property type="entry name" value="FAD-BINDING PROTEIN"/>
    <property type="match status" value="1"/>
</dbReference>
<comment type="similarity">
    <text evidence="1">Belongs to the flavin-dependent halogenase family.</text>
</comment>
<comment type="caution">
    <text evidence="7">The sequence shown here is derived from an EMBL/GenBank/DDBJ whole genome shotgun (WGS) entry which is preliminary data.</text>
</comment>
<sequence>MSSKVVPTHTQVLVIGGGPAGSYSAAILAREGFSVTLLEAQAFPRYHIGESMLPSVRPFLRFIGADEKVATHGFCRKPGAAVKFQQSKQEGYTDFTSLATQDPAWNVIRSEFDEILLRHAEELGALVYERHRVLEIQFADDDASTLRPTSAVFSGPSGVQGSISFDYLIDASGRTGMMSTKYMKNRRMNSSLHNVASWGYWTGTNKYKPGTSRDNAPWFEALTDGTGWAWFIPLHNGSVSVGVVSDQASDIAKRSLSSKDGRRLLLKEHYFSQLQLAPNLHMLLGDGVLIEEEQSTCVRSASDFSYAADCYAGDHFRLVGDASAFIDPFFSSGVHLALSGALSAATSISAAVRGDCSESDAACFHDQKIAVAYTRFLLVVMSAYKQIRSQDIPILSDVNEDNFDRAFDILRPVIQGTADIGKTLAEDELQKTMDFCKHVFAPTDPEMHAAVGARLGPELCSPLAPILTKEQIDAALPAGDKVARLVVKEINARKAVHTMYTGPVHLSAESVNGLTARLECGQLGLSRAL</sequence>
<evidence type="ECO:0000313" key="8">
    <source>
        <dbReference type="Proteomes" id="UP001556367"/>
    </source>
</evidence>
<evidence type="ECO:0000256" key="5">
    <source>
        <dbReference type="ARBA" id="ARBA00049364"/>
    </source>
</evidence>
<dbReference type="InterPro" id="IPR050816">
    <property type="entry name" value="Flavin-dep_Halogenase_NPB"/>
</dbReference>
<accession>A0ABR3JYN2</accession>
<protein>
    <recommendedName>
        <fullName evidence="6">FAD-binding domain-containing protein</fullName>
    </recommendedName>
</protein>
<feature type="domain" description="FAD-binding" evidence="6">
    <location>
        <begin position="10"/>
        <end position="361"/>
    </location>
</feature>
<dbReference type="Pfam" id="PF01494">
    <property type="entry name" value="FAD_binding_3"/>
    <property type="match status" value="1"/>
</dbReference>
<dbReference type="Proteomes" id="UP001556367">
    <property type="component" value="Unassembled WGS sequence"/>
</dbReference>
<evidence type="ECO:0000256" key="2">
    <source>
        <dbReference type="ARBA" id="ARBA00022630"/>
    </source>
</evidence>
<dbReference type="InterPro" id="IPR002938">
    <property type="entry name" value="FAD-bd"/>
</dbReference>
<keyword evidence="2" id="KW-0285">Flavoprotein</keyword>
<keyword evidence="8" id="KW-1185">Reference proteome</keyword>
<dbReference type="SUPFAM" id="SSF51905">
    <property type="entry name" value="FAD/NAD(P)-binding domain"/>
    <property type="match status" value="1"/>
</dbReference>
<dbReference type="PANTHER" id="PTHR43747:SF5">
    <property type="entry name" value="FAD-BINDING DOMAIN-CONTAINING PROTEIN"/>
    <property type="match status" value="1"/>
</dbReference>